<comment type="caution">
    <text evidence="1">The sequence shown here is derived from an EMBL/GenBank/DDBJ whole genome shotgun (WGS) entry which is preliminary data.</text>
</comment>
<organism evidence="1">
    <name type="scientific">marine sediment metagenome</name>
    <dbReference type="NCBI Taxonomy" id="412755"/>
    <lineage>
        <taxon>unclassified sequences</taxon>
        <taxon>metagenomes</taxon>
        <taxon>ecological metagenomes</taxon>
    </lineage>
</organism>
<evidence type="ECO:0000313" key="1">
    <source>
        <dbReference type="EMBL" id="GAI97518.1"/>
    </source>
</evidence>
<feature type="non-terminal residue" evidence="1">
    <location>
        <position position="1"/>
    </location>
</feature>
<gene>
    <name evidence="1" type="ORF">S12H4_39095</name>
</gene>
<protein>
    <submittedName>
        <fullName evidence="1">Uncharacterized protein</fullName>
    </submittedName>
</protein>
<accession>X1SX63</accession>
<dbReference type="AlphaFoldDB" id="X1SX63"/>
<name>X1SX63_9ZZZZ</name>
<sequence length="32" mass="3783">LKGKNRMGIGVLLDVFDQQLSRRFLFLMMLEI</sequence>
<reference evidence="1" key="1">
    <citation type="journal article" date="2014" name="Front. Microbiol.">
        <title>High frequency of phylogenetically diverse reductive dehalogenase-homologous genes in deep subseafloor sedimentary metagenomes.</title>
        <authorList>
            <person name="Kawai M."/>
            <person name="Futagami T."/>
            <person name="Toyoda A."/>
            <person name="Takaki Y."/>
            <person name="Nishi S."/>
            <person name="Hori S."/>
            <person name="Arai W."/>
            <person name="Tsubouchi T."/>
            <person name="Morono Y."/>
            <person name="Uchiyama I."/>
            <person name="Ito T."/>
            <person name="Fujiyama A."/>
            <person name="Inagaki F."/>
            <person name="Takami H."/>
        </authorList>
    </citation>
    <scope>NUCLEOTIDE SEQUENCE</scope>
    <source>
        <strain evidence="1">Expedition CK06-06</strain>
    </source>
</reference>
<dbReference type="EMBL" id="BARW01023598">
    <property type="protein sequence ID" value="GAI97518.1"/>
    <property type="molecule type" value="Genomic_DNA"/>
</dbReference>
<proteinExistence type="predicted"/>